<evidence type="ECO:0000313" key="2">
    <source>
        <dbReference type="EMBL" id="GBG85191.1"/>
    </source>
</evidence>
<accession>A0A388LSE8</accession>
<dbReference type="Proteomes" id="UP000265515">
    <property type="component" value="Unassembled WGS sequence"/>
</dbReference>
<evidence type="ECO:0000256" key="1">
    <source>
        <dbReference type="SAM" id="Coils"/>
    </source>
</evidence>
<dbReference type="PANTHER" id="PTHR36013:SF2">
    <property type="entry name" value="ATP SYNTHASE 24 KDA SUBUNIT, MITOCHONDRIAL-RELATED"/>
    <property type="match status" value="1"/>
</dbReference>
<dbReference type="Gramene" id="GBG85191">
    <property type="protein sequence ID" value="GBG85191"/>
    <property type="gene ID" value="CBR_g39756"/>
</dbReference>
<dbReference type="OMA" id="DHAMSAR"/>
<organism evidence="2 3">
    <name type="scientific">Chara braunii</name>
    <name type="common">Braun's stonewort</name>
    <dbReference type="NCBI Taxonomy" id="69332"/>
    <lineage>
        <taxon>Eukaryota</taxon>
        <taxon>Viridiplantae</taxon>
        <taxon>Streptophyta</taxon>
        <taxon>Charophyceae</taxon>
        <taxon>Charales</taxon>
        <taxon>Characeae</taxon>
        <taxon>Chara</taxon>
    </lineage>
</organism>
<sequence>MRPFILDASGLLRNCSAGGSHVRAFSVAAAEDDVIKAAFSKQQQNFRATLKELEKVKGPMDPEDPAQVEKYASIMKSVRQKLGVPSMSEKLGSLIDEAYESSPDVRSFLEESKRIRQELGIEDYLGVSSLTMEALDQIEQKSGKRISLSDTKEMAAFRQEIQAINQKLGLTDSLEQLEQEVELDMAKEEMNEMKNAASEKMESVKKKDGLEFINVDLKTLNPSAYL</sequence>
<protein>
    <submittedName>
        <fullName evidence="2">Uncharacterized protein</fullName>
    </submittedName>
</protein>
<keyword evidence="1" id="KW-0175">Coiled coil</keyword>
<feature type="coiled-coil region" evidence="1">
    <location>
        <begin position="176"/>
        <end position="207"/>
    </location>
</feature>
<keyword evidence="3" id="KW-1185">Reference proteome</keyword>
<reference evidence="2 3" key="1">
    <citation type="journal article" date="2018" name="Cell">
        <title>The Chara Genome: Secondary Complexity and Implications for Plant Terrestrialization.</title>
        <authorList>
            <person name="Nishiyama T."/>
            <person name="Sakayama H."/>
            <person name="Vries J.D."/>
            <person name="Buschmann H."/>
            <person name="Saint-Marcoux D."/>
            <person name="Ullrich K.K."/>
            <person name="Haas F.B."/>
            <person name="Vanderstraeten L."/>
            <person name="Becker D."/>
            <person name="Lang D."/>
            <person name="Vosolsobe S."/>
            <person name="Rombauts S."/>
            <person name="Wilhelmsson P.K.I."/>
            <person name="Janitza P."/>
            <person name="Kern R."/>
            <person name="Heyl A."/>
            <person name="Rumpler F."/>
            <person name="Villalobos L.I.A.C."/>
            <person name="Clay J.M."/>
            <person name="Skokan R."/>
            <person name="Toyoda A."/>
            <person name="Suzuki Y."/>
            <person name="Kagoshima H."/>
            <person name="Schijlen E."/>
            <person name="Tajeshwar N."/>
            <person name="Catarino B."/>
            <person name="Hetherington A.J."/>
            <person name="Saltykova A."/>
            <person name="Bonnot C."/>
            <person name="Breuninger H."/>
            <person name="Symeonidi A."/>
            <person name="Radhakrishnan G.V."/>
            <person name="Van Nieuwerburgh F."/>
            <person name="Deforce D."/>
            <person name="Chang C."/>
            <person name="Karol K.G."/>
            <person name="Hedrich R."/>
            <person name="Ulvskov P."/>
            <person name="Glockner G."/>
            <person name="Delwiche C.F."/>
            <person name="Petrasek J."/>
            <person name="Van de Peer Y."/>
            <person name="Friml J."/>
            <person name="Beilby M."/>
            <person name="Dolan L."/>
            <person name="Kohara Y."/>
            <person name="Sugano S."/>
            <person name="Fujiyama A."/>
            <person name="Delaux P.-M."/>
            <person name="Quint M."/>
            <person name="TheiBen G."/>
            <person name="Hagemann M."/>
            <person name="Harholt J."/>
            <person name="Dunand C."/>
            <person name="Zachgo S."/>
            <person name="Langdale J."/>
            <person name="Maumus F."/>
            <person name="Straeten D.V.D."/>
            <person name="Gould S.B."/>
            <person name="Rensing S.A."/>
        </authorList>
    </citation>
    <scope>NUCLEOTIDE SEQUENCE [LARGE SCALE GENOMIC DNA]</scope>
    <source>
        <strain evidence="2 3">S276</strain>
    </source>
</reference>
<evidence type="ECO:0000313" key="3">
    <source>
        <dbReference type="Proteomes" id="UP000265515"/>
    </source>
</evidence>
<dbReference type="OrthoDB" id="508070at2759"/>
<gene>
    <name evidence="2" type="ORF">CBR_g39756</name>
</gene>
<dbReference type="AlphaFoldDB" id="A0A388LSE8"/>
<dbReference type="Pfam" id="PF15704">
    <property type="entry name" value="Mt_ATP_synt"/>
    <property type="match status" value="1"/>
</dbReference>
<dbReference type="EMBL" id="BFEA01000509">
    <property type="protein sequence ID" value="GBG85191.1"/>
    <property type="molecule type" value="Genomic_DNA"/>
</dbReference>
<comment type="caution">
    <text evidence="2">The sequence shown here is derived from an EMBL/GenBank/DDBJ whole genome shotgun (WGS) entry which is preliminary data.</text>
</comment>
<name>A0A388LSE8_CHABU</name>
<dbReference type="PANTHER" id="PTHR36013">
    <property type="entry name" value="ATP SYNTHASE 24 KDA SUBUNIT, MITOCHONDRIAL-RELATED"/>
    <property type="match status" value="1"/>
</dbReference>
<proteinExistence type="predicted"/>
<dbReference type="InterPro" id="IPR031432">
    <property type="entry name" value="MGP1"/>
</dbReference>